<feature type="binding site" evidence="4">
    <location>
        <position position="70"/>
    </location>
    <ligand>
        <name>GTP</name>
        <dbReference type="ChEBI" id="CHEBI:37565"/>
    </ligand>
</feature>
<accession>A0A7M5XH85</accession>
<comment type="similarity">
    <text evidence="1 6">Belongs to the small GTPase superfamily. Arf family.</text>
</comment>
<evidence type="ECO:0000256" key="3">
    <source>
        <dbReference type="ARBA" id="ARBA00023134"/>
    </source>
</evidence>
<feature type="binding site" evidence="4">
    <location>
        <begin position="126"/>
        <end position="129"/>
    </location>
    <ligand>
        <name>GTP</name>
        <dbReference type="ChEBI" id="CHEBI:37565"/>
    </ligand>
</feature>
<dbReference type="PANTHER" id="PTHR11711">
    <property type="entry name" value="ADP RIBOSYLATION FACTOR-RELATED"/>
    <property type="match status" value="1"/>
</dbReference>
<keyword evidence="8" id="KW-1185">Reference proteome</keyword>
<dbReference type="PROSITE" id="PS51417">
    <property type="entry name" value="ARF"/>
    <property type="match status" value="1"/>
</dbReference>
<dbReference type="Proteomes" id="UP000594262">
    <property type="component" value="Unplaced"/>
</dbReference>
<dbReference type="Pfam" id="PF00025">
    <property type="entry name" value="Arf"/>
    <property type="match status" value="1"/>
</dbReference>
<sequence>MGNYFMKGFQRLFGGPEVRILMVGLDNAGKTTILYKFRLNETVSTVPTIGFNVETVKYKNIAFTVWDIGGQDKIRSLWRVYLKGSTGLIFVVDSSDKQRLSEAKNELHKLLEEEDLKEAHVLVFANKQDVLGALTVNDVKAGLGLAELTTHNWFIQPTVAVKGEGLFQGLDWLAQQIQSNQFLNRKMF</sequence>
<dbReference type="SUPFAM" id="SSF52540">
    <property type="entry name" value="P-loop containing nucleoside triphosphate hydrolases"/>
    <property type="match status" value="1"/>
</dbReference>
<dbReference type="SMART" id="SM00177">
    <property type="entry name" value="ARF"/>
    <property type="match status" value="1"/>
</dbReference>
<dbReference type="InterPro" id="IPR024156">
    <property type="entry name" value="Small_GTPase_ARF"/>
</dbReference>
<keyword evidence="3 4" id="KW-0342">GTP-binding</keyword>
<dbReference type="RefSeq" id="XP_066934029.1">
    <property type="nucleotide sequence ID" value="XM_067077928.1"/>
</dbReference>
<dbReference type="GeneID" id="136821720"/>
<dbReference type="InterPro" id="IPR006689">
    <property type="entry name" value="Small_GTPase_ARF/SAR"/>
</dbReference>
<dbReference type="NCBIfam" id="TIGR00231">
    <property type="entry name" value="small_GTP"/>
    <property type="match status" value="1"/>
</dbReference>
<dbReference type="SMART" id="SM00178">
    <property type="entry name" value="SAR"/>
    <property type="match status" value="1"/>
</dbReference>
<evidence type="ECO:0000256" key="6">
    <source>
        <dbReference type="RuleBase" id="RU003925"/>
    </source>
</evidence>
<dbReference type="PRINTS" id="PR00328">
    <property type="entry name" value="SAR1GTPBP"/>
</dbReference>
<keyword evidence="5" id="KW-0479">Metal-binding</keyword>
<dbReference type="InterPro" id="IPR005225">
    <property type="entry name" value="Small_GTP-bd"/>
</dbReference>
<organism evidence="7 8">
    <name type="scientific">Clytia hemisphaerica</name>
    <dbReference type="NCBI Taxonomy" id="252671"/>
    <lineage>
        <taxon>Eukaryota</taxon>
        <taxon>Metazoa</taxon>
        <taxon>Cnidaria</taxon>
        <taxon>Hydrozoa</taxon>
        <taxon>Hydroidolina</taxon>
        <taxon>Leptothecata</taxon>
        <taxon>Obeliida</taxon>
        <taxon>Clytiidae</taxon>
        <taxon>Clytia</taxon>
    </lineage>
</organism>
<evidence type="ECO:0000256" key="2">
    <source>
        <dbReference type="ARBA" id="ARBA00022741"/>
    </source>
</evidence>
<dbReference type="FunFam" id="3.40.50.300:FF:000412">
    <property type="entry name" value="ADP-ribosylation factor 1"/>
    <property type="match status" value="1"/>
</dbReference>
<evidence type="ECO:0000313" key="7">
    <source>
        <dbReference type="EnsemblMetazoa" id="CLYHEMP023501.1"/>
    </source>
</evidence>
<dbReference type="CDD" id="cd00878">
    <property type="entry name" value="Arf_Arl"/>
    <property type="match status" value="1"/>
</dbReference>
<dbReference type="EnsemblMetazoa" id="CLYHEMT023501.1">
    <property type="protein sequence ID" value="CLYHEMP023501.1"/>
    <property type="gene ID" value="CLYHEMG023501"/>
</dbReference>
<dbReference type="AlphaFoldDB" id="A0A7M5XH85"/>
<evidence type="ECO:0000256" key="5">
    <source>
        <dbReference type="PIRSR" id="PIRSR606689-2"/>
    </source>
</evidence>
<reference evidence="7" key="1">
    <citation type="submission" date="2021-01" db="UniProtKB">
        <authorList>
            <consortium name="EnsemblMetazoa"/>
        </authorList>
    </citation>
    <scope>IDENTIFICATION</scope>
</reference>
<dbReference type="GO" id="GO:0003924">
    <property type="term" value="F:GTPase activity"/>
    <property type="evidence" value="ECO:0007669"/>
    <property type="project" value="InterPro"/>
</dbReference>
<dbReference type="GO" id="GO:0030010">
    <property type="term" value="P:establishment of cell polarity"/>
    <property type="evidence" value="ECO:0007669"/>
    <property type="project" value="UniProtKB-ARBA"/>
</dbReference>
<name>A0A7M5XH85_9CNID</name>
<dbReference type="Gene3D" id="3.40.50.300">
    <property type="entry name" value="P-loop containing nucleotide triphosphate hydrolases"/>
    <property type="match status" value="1"/>
</dbReference>
<evidence type="ECO:0000256" key="4">
    <source>
        <dbReference type="PIRSR" id="PIRSR606689-1"/>
    </source>
</evidence>
<dbReference type="OrthoDB" id="2011769at2759"/>
<dbReference type="GO" id="GO:0046872">
    <property type="term" value="F:metal ion binding"/>
    <property type="evidence" value="ECO:0007669"/>
    <property type="project" value="UniProtKB-KW"/>
</dbReference>
<keyword evidence="5" id="KW-0460">Magnesium</keyword>
<dbReference type="GO" id="GO:0005525">
    <property type="term" value="F:GTP binding"/>
    <property type="evidence" value="ECO:0007669"/>
    <property type="project" value="UniProtKB-KW"/>
</dbReference>
<feature type="binding site" evidence="5">
    <location>
        <position position="31"/>
    </location>
    <ligand>
        <name>Mg(2+)</name>
        <dbReference type="ChEBI" id="CHEBI:18420"/>
    </ligand>
</feature>
<evidence type="ECO:0000256" key="1">
    <source>
        <dbReference type="ARBA" id="ARBA00010290"/>
    </source>
</evidence>
<feature type="binding site" evidence="5">
    <location>
        <position position="48"/>
    </location>
    <ligand>
        <name>Mg(2+)</name>
        <dbReference type="ChEBI" id="CHEBI:18420"/>
    </ligand>
</feature>
<dbReference type="SMART" id="SM00175">
    <property type="entry name" value="RAB"/>
    <property type="match status" value="1"/>
</dbReference>
<keyword evidence="2 4" id="KW-0547">Nucleotide-binding</keyword>
<proteinExistence type="inferred from homology"/>
<feature type="binding site" evidence="4">
    <location>
        <begin position="24"/>
        <end position="31"/>
    </location>
    <ligand>
        <name>GTP</name>
        <dbReference type="ChEBI" id="CHEBI:37565"/>
    </ligand>
</feature>
<protein>
    <submittedName>
        <fullName evidence="7">Uncharacterized protein</fullName>
    </submittedName>
</protein>
<evidence type="ECO:0000313" key="8">
    <source>
        <dbReference type="Proteomes" id="UP000594262"/>
    </source>
</evidence>
<dbReference type="InterPro" id="IPR027417">
    <property type="entry name" value="P-loop_NTPase"/>
</dbReference>